<keyword evidence="1" id="KW-0732">Signal</keyword>
<dbReference type="Proteomes" id="UP000645390">
    <property type="component" value="Unassembled WGS sequence"/>
</dbReference>
<proteinExistence type="predicted"/>
<sequence>MKQNMKIITILFLFIRFNSFAQSYSEQITKHRENYKNDFLKESNSPLKEDDLKNLHFFDADSTYNILADIEVLKNEKVFKMPTYDGTSKEFTRYAKINFILNGKNAQMTLYKSIALAHNPKYKDLLFLPFTDETNNKETYGGGRYIDLSSKAITDNKIEVDFNKAYNPYCAYSDGYRYPVPPEENDLQIGIKAGEKLFTVKKKHKKQ</sequence>
<dbReference type="PANTHER" id="PTHR41913:SF1">
    <property type="entry name" value="DUF1684 DOMAIN-CONTAINING PROTEIN"/>
    <property type="match status" value="1"/>
</dbReference>
<evidence type="ECO:0000256" key="1">
    <source>
        <dbReference type="SAM" id="SignalP"/>
    </source>
</evidence>
<comment type="caution">
    <text evidence="2">The sequence shown here is derived from an EMBL/GenBank/DDBJ whole genome shotgun (WGS) entry which is preliminary data.</text>
</comment>
<reference evidence="3" key="1">
    <citation type="journal article" date="2019" name="Int. J. Syst. Evol. Microbiol.">
        <title>The Global Catalogue of Microorganisms (GCM) 10K type strain sequencing project: providing services to taxonomists for standard genome sequencing and annotation.</title>
        <authorList>
            <consortium name="The Broad Institute Genomics Platform"/>
            <consortium name="The Broad Institute Genome Sequencing Center for Infectious Disease"/>
            <person name="Wu L."/>
            <person name="Ma J."/>
        </authorList>
    </citation>
    <scope>NUCLEOTIDE SEQUENCE [LARGE SCALE GENOMIC DNA]</scope>
    <source>
        <strain evidence="3">CCM 8939</strain>
    </source>
</reference>
<dbReference type="PANTHER" id="PTHR41913">
    <property type="entry name" value="DUF1684 DOMAIN-CONTAINING PROTEIN"/>
    <property type="match status" value="1"/>
</dbReference>
<keyword evidence="3" id="KW-1185">Reference proteome</keyword>
<dbReference type="Pfam" id="PF07920">
    <property type="entry name" value="DUF1684"/>
    <property type="match status" value="1"/>
</dbReference>
<dbReference type="EMBL" id="BMDJ01000003">
    <property type="protein sequence ID" value="GGI24603.1"/>
    <property type="molecule type" value="Genomic_DNA"/>
</dbReference>
<name>A0ABQ2BFU1_9SPHI</name>
<feature type="chain" id="PRO_5046731740" description="DUF1684 domain-containing protein" evidence="1">
    <location>
        <begin position="22"/>
        <end position="207"/>
    </location>
</feature>
<accession>A0ABQ2BFU1</accession>
<evidence type="ECO:0000313" key="3">
    <source>
        <dbReference type="Proteomes" id="UP000645390"/>
    </source>
</evidence>
<evidence type="ECO:0000313" key="2">
    <source>
        <dbReference type="EMBL" id="GGI24603.1"/>
    </source>
</evidence>
<dbReference type="InterPro" id="IPR012467">
    <property type="entry name" value="DUF1684"/>
</dbReference>
<protein>
    <recommendedName>
        <fullName evidence="4">DUF1684 domain-containing protein</fullName>
    </recommendedName>
</protein>
<organism evidence="2 3">
    <name type="scientific">Pedobacter mendelii</name>
    <dbReference type="NCBI Taxonomy" id="1908240"/>
    <lineage>
        <taxon>Bacteria</taxon>
        <taxon>Pseudomonadati</taxon>
        <taxon>Bacteroidota</taxon>
        <taxon>Sphingobacteriia</taxon>
        <taxon>Sphingobacteriales</taxon>
        <taxon>Sphingobacteriaceae</taxon>
        <taxon>Pedobacter</taxon>
    </lineage>
</organism>
<evidence type="ECO:0008006" key="4">
    <source>
        <dbReference type="Google" id="ProtNLM"/>
    </source>
</evidence>
<gene>
    <name evidence="2" type="ORF">GCM10008119_13480</name>
</gene>
<feature type="signal peptide" evidence="1">
    <location>
        <begin position="1"/>
        <end position="21"/>
    </location>
</feature>